<keyword evidence="3" id="KW-1185">Reference proteome</keyword>
<name>A0ABV6MKH2_9PSEU</name>
<sequence length="286" mass="30595">MIVVTTPTGAIGSKLVRTLLDHDSLVRVIVRDPARLPDEIRDRIDVIPGTHADPDVVDKAFAGADAVFWLVPPNVRAESLDAAYLDFTRPAVKALAAQGVQRVVSVSALGRGTPWADRAGLVTASLRMDDLLAGAGTRFRALALPSFMDNVLRQKAAIVDEGVLRDPLDPDAKHPTACTADFAAAAARLLLDDTWTGQGSQAVLGPEDLSGNDKAAILAEVLGRPVRYEMVPPDAFRAGLSGLSEAMIHGFYDMMIAKRAGMDNAERRTPETASPTTFRDWAATVF</sequence>
<accession>A0ABV6MKH2</accession>
<protein>
    <submittedName>
        <fullName evidence="2">NAD(P)H-binding protein</fullName>
    </submittedName>
</protein>
<dbReference type="EMBL" id="JBHLUD010000001">
    <property type="protein sequence ID" value="MFC0540783.1"/>
    <property type="molecule type" value="Genomic_DNA"/>
</dbReference>
<dbReference type="Pfam" id="PF13460">
    <property type="entry name" value="NAD_binding_10"/>
    <property type="match status" value="1"/>
</dbReference>
<dbReference type="Gene3D" id="3.90.25.10">
    <property type="entry name" value="UDP-galactose 4-epimerase, domain 1"/>
    <property type="match status" value="1"/>
</dbReference>
<dbReference type="InterPro" id="IPR051604">
    <property type="entry name" value="Ergot_Alk_Oxidoreductase"/>
</dbReference>
<dbReference type="InterPro" id="IPR016040">
    <property type="entry name" value="NAD(P)-bd_dom"/>
</dbReference>
<dbReference type="SUPFAM" id="SSF51735">
    <property type="entry name" value="NAD(P)-binding Rossmann-fold domains"/>
    <property type="match status" value="1"/>
</dbReference>
<dbReference type="Proteomes" id="UP001589810">
    <property type="component" value="Unassembled WGS sequence"/>
</dbReference>
<feature type="domain" description="NAD(P)-binding" evidence="1">
    <location>
        <begin position="8"/>
        <end position="159"/>
    </location>
</feature>
<evidence type="ECO:0000313" key="2">
    <source>
        <dbReference type="EMBL" id="MFC0540783.1"/>
    </source>
</evidence>
<evidence type="ECO:0000313" key="3">
    <source>
        <dbReference type="Proteomes" id="UP001589810"/>
    </source>
</evidence>
<evidence type="ECO:0000259" key="1">
    <source>
        <dbReference type="Pfam" id="PF13460"/>
    </source>
</evidence>
<organism evidence="2 3">
    <name type="scientific">Kutzneria chonburiensis</name>
    <dbReference type="NCBI Taxonomy" id="1483604"/>
    <lineage>
        <taxon>Bacteria</taxon>
        <taxon>Bacillati</taxon>
        <taxon>Actinomycetota</taxon>
        <taxon>Actinomycetes</taxon>
        <taxon>Pseudonocardiales</taxon>
        <taxon>Pseudonocardiaceae</taxon>
        <taxon>Kutzneria</taxon>
    </lineage>
</organism>
<dbReference type="InterPro" id="IPR036291">
    <property type="entry name" value="NAD(P)-bd_dom_sf"/>
</dbReference>
<proteinExistence type="predicted"/>
<reference evidence="2 3" key="1">
    <citation type="submission" date="2024-09" db="EMBL/GenBank/DDBJ databases">
        <authorList>
            <person name="Sun Q."/>
            <person name="Mori K."/>
        </authorList>
    </citation>
    <scope>NUCLEOTIDE SEQUENCE [LARGE SCALE GENOMIC DNA]</scope>
    <source>
        <strain evidence="2 3">TBRC 1432</strain>
    </source>
</reference>
<dbReference type="PANTHER" id="PTHR43162:SF1">
    <property type="entry name" value="PRESTALK A DIFFERENTIATION PROTEIN A"/>
    <property type="match status" value="1"/>
</dbReference>
<dbReference type="PANTHER" id="PTHR43162">
    <property type="match status" value="1"/>
</dbReference>
<dbReference type="RefSeq" id="WP_273939628.1">
    <property type="nucleotide sequence ID" value="NZ_CP097263.1"/>
</dbReference>
<gene>
    <name evidence="2" type="ORF">ACFFH7_04795</name>
</gene>
<comment type="caution">
    <text evidence="2">The sequence shown here is derived from an EMBL/GenBank/DDBJ whole genome shotgun (WGS) entry which is preliminary data.</text>
</comment>
<dbReference type="Gene3D" id="3.40.50.720">
    <property type="entry name" value="NAD(P)-binding Rossmann-like Domain"/>
    <property type="match status" value="1"/>
</dbReference>